<comment type="caution">
    <text evidence="1">The sequence shown here is derived from an EMBL/GenBank/DDBJ whole genome shotgun (WGS) entry which is preliminary data.</text>
</comment>
<accession>A0A834W3Q0</accession>
<reference evidence="1" key="1">
    <citation type="submission" date="2020-09" db="EMBL/GenBank/DDBJ databases">
        <title>Genome-Enabled Discovery of Anthraquinone Biosynthesis in Senna tora.</title>
        <authorList>
            <person name="Kang S.-H."/>
            <person name="Pandey R.P."/>
            <person name="Lee C.-M."/>
            <person name="Sim J.-S."/>
            <person name="Jeong J.-T."/>
            <person name="Choi B.-S."/>
            <person name="Jung M."/>
            <person name="Ginzburg D."/>
            <person name="Zhao K."/>
            <person name="Won S.Y."/>
            <person name="Oh T.-J."/>
            <person name="Yu Y."/>
            <person name="Kim N.-H."/>
            <person name="Lee O.R."/>
            <person name="Lee T.-H."/>
            <person name="Bashyal P."/>
            <person name="Kim T.-S."/>
            <person name="Lee W.-H."/>
            <person name="Kawkins C."/>
            <person name="Kim C.-K."/>
            <person name="Kim J.S."/>
            <person name="Ahn B.O."/>
            <person name="Rhee S.Y."/>
            <person name="Sohng J.K."/>
        </authorList>
    </citation>
    <scope>NUCLEOTIDE SEQUENCE</scope>
    <source>
        <tissue evidence="1">Leaf</tissue>
    </source>
</reference>
<organism evidence="1 2">
    <name type="scientific">Senna tora</name>
    <dbReference type="NCBI Taxonomy" id="362788"/>
    <lineage>
        <taxon>Eukaryota</taxon>
        <taxon>Viridiplantae</taxon>
        <taxon>Streptophyta</taxon>
        <taxon>Embryophyta</taxon>
        <taxon>Tracheophyta</taxon>
        <taxon>Spermatophyta</taxon>
        <taxon>Magnoliopsida</taxon>
        <taxon>eudicotyledons</taxon>
        <taxon>Gunneridae</taxon>
        <taxon>Pentapetalae</taxon>
        <taxon>rosids</taxon>
        <taxon>fabids</taxon>
        <taxon>Fabales</taxon>
        <taxon>Fabaceae</taxon>
        <taxon>Caesalpinioideae</taxon>
        <taxon>Cassia clade</taxon>
        <taxon>Senna</taxon>
    </lineage>
</organism>
<sequence>MGSLGVFPNVLTYACLDSKAFLGLPQTGFLRRSIS</sequence>
<dbReference type="EMBL" id="JAAIUW010000011">
    <property type="protein sequence ID" value="KAF7808250.1"/>
    <property type="molecule type" value="Genomic_DNA"/>
</dbReference>
<keyword evidence="2" id="KW-1185">Reference proteome</keyword>
<gene>
    <name evidence="1" type="ORF">G2W53_034993</name>
</gene>
<name>A0A834W3Q0_9FABA</name>
<protein>
    <submittedName>
        <fullName evidence="1">Uncharacterized protein</fullName>
    </submittedName>
</protein>
<dbReference type="AlphaFoldDB" id="A0A834W3Q0"/>
<proteinExistence type="predicted"/>
<evidence type="ECO:0000313" key="2">
    <source>
        <dbReference type="Proteomes" id="UP000634136"/>
    </source>
</evidence>
<evidence type="ECO:0000313" key="1">
    <source>
        <dbReference type="EMBL" id="KAF7808250.1"/>
    </source>
</evidence>
<dbReference type="Proteomes" id="UP000634136">
    <property type="component" value="Unassembled WGS sequence"/>
</dbReference>